<protein>
    <submittedName>
        <fullName evidence="2">Uncharacterized protein</fullName>
    </submittedName>
</protein>
<keyword evidence="1" id="KW-0472">Membrane</keyword>
<keyword evidence="1" id="KW-1133">Transmembrane helix</keyword>
<proteinExistence type="predicted"/>
<dbReference type="AlphaFoldDB" id="A0A1C7NFT8"/>
<dbReference type="InParanoid" id="A0A1C7NFT8"/>
<comment type="caution">
    <text evidence="2">The sequence shown here is derived from an EMBL/GenBank/DDBJ whole genome shotgun (WGS) entry which is preliminary data.</text>
</comment>
<organism evidence="2 3">
    <name type="scientific">Choanephora cucurbitarum</name>
    <dbReference type="NCBI Taxonomy" id="101091"/>
    <lineage>
        <taxon>Eukaryota</taxon>
        <taxon>Fungi</taxon>
        <taxon>Fungi incertae sedis</taxon>
        <taxon>Mucoromycota</taxon>
        <taxon>Mucoromycotina</taxon>
        <taxon>Mucoromycetes</taxon>
        <taxon>Mucorales</taxon>
        <taxon>Mucorineae</taxon>
        <taxon>Choanephoraceae</taxon>
        <taxon>Choanephoroideae</taxon>
        <taxon>Choanephora</taxon>
    </lineage>
</organism>
<evidence type="ECO:0000313" key="2">
    <source>
        <dbReference type="EMBL" id="OBZ88021.1"/>
    </source>
</evidence>
<gene>
    <name evidence="2" type="ORF">A0J61_03925</name>
</gene>
<reference evidence="2 3" key="1">
    <citation type="submission" date="2016-03" db="EMBL/GenBank/DDBJ databases">
        <title>Choanephora cucurbitarum.</title>
        <authorList>
            <person name="Min B."/>
            <person name="Park H."/>
            <person name="Park J.-H."/>
            <person name="Shin H.-D."/>
            <person name="Choi I.-G."/>
        </authorList>
    </citation>
    <scope>NUCLEOTIDE SEQUENCE [LARGE SCALE GENOMIC DNA]</scope>
    <source>
        <strain evidence="2 3">KUS-F28377</strain>
    </source>
</reference>
<name>A0A1C7NFT8_9FUNG</name>
<keyword evidence="1" id="KW-0812">Transmembrane</keyword>
<dbReference type="Proteomes" id="UP000093000">
    <property type="component" value="Unassembled WGS sequence"/>
</dbReference>
<dbReference type="EMBL" id="LUGH01000181">
    <property type="protein sequence ID" value="OBZ88021.1"/>
    <property type="molecule type" value="Genomic_DNA"/>
</dbReference>
<accession>A0A1C7NFT8</accession>
<evidence type="ECO:0000256" key="1">
    <source>
        <dbReference type="SAM" id="Phobius"/>
    </source>
</evidence>
<keyword evidence="3" id="KW-1185">Reference proteome</keyword>
<feature type="transmembrane region" description="Helical" evidence="1">
    <location>
        <begin position="67"/>
        <end position="85"/>
    </location>
</feature>
<sequence length="106" mass="12210">MLYDWSLSKNTGFMIKSLDYNPTGGIIQYGRVVSRSSTGQSKKRGSRSTLNFEPNFTECMAQRYGRYLWPIGFAILILISTYTNLSSPTATTRNRLLIQLLKRQRY</sequence>
<evidence type="ECO:0000313" key="3">
    <source>
        <dbReference type="Proteomes" id="UP000093000"/>
    </source>
</evidence>